<evidence type="ECO:0000256" key="1">
    <source>
        <dbReference type="SAM" id="MobiDB-lite"/>
    </source>
</evidence>
<evidence type="ECO:0000313" key="2">
    <source>
        <dbReference type="EMBL" id="JAD63397.1"/>
    </source>
</evidence>
<name>A0A0A9BVU6_ARUDO</name>
<dbReference type="AlphaFoldDB" id="A0A0A9BVU6"/>
<organism evidence="2">
    <name type="scientific">Arundo donax</name>
    <name type="common">Giant reed</name>
    <name type="synonym">Donax arundinaceus</name>
    <dbReference type="NCBI Taxonomy" id="35708"/>
    <lineage>
        <taxon>Eukaryota</taxon>
        <taxon>Viridiplantae</taxon>
        <taxon>Streptophyta</taxon>
        <taxon>Embryophyta</taxon>
        <taxon>Tracheophyta</taxon>
        <taxon>Spermatophyta</taxon>
        <taxon>Magnoliopsida</taxon>
        <taxon>Liliopsida</taxon>
        <taxon>Poales</taxon>
        <taxon>Poaceae</taxon>
        <taxon>PACMAD clade</taxon>
        <taxon>Arundinoideae</taxon>
        <taxon>Arundineae</taxon>
        <taxon>Arundo</taxon>
    </lineage>
</organism>
<sequence>MVPKGNQETSKARSGFRLGELY</sequence>
<dbReference type="EMBL" id="GBRH01234498">
    <property type="protein sequence ID" value="JAD63397.1"/>
    <property type="molecule type" value="Transcribed_RNA"/>
</dbReference>
<accession>A0A0A9BVU6</accession>
<proteinExistence type="predicted"/>
<reference evidence="2" key="2">
    <citation type="journal article" date="2015" name="Data Brief">
        <title>Shoot transcriptome of the giant reed, Arundo donax.</title>
        <authorList>
            <person name="Barrero R.A."/>
            <person name="Guerrero F.D."/>
            <person name="Moolhuijzen P."/>
            <person name="Goolsby J.A."/>
            <person name="Tidwell J."/>
            <person name="Bellgard S.E."/>
            <person name="Bellgard M.I."/>
        </authorList>
    </citation>
    <scope>NUCLEOTIDE SEQUENCE</scope>
    <source>
        <tissue evidence="2">Shoot tissue taken approximately 20 cm above the soil surface</tissue>
    </source>
</reference>
<protein>
    <submittedName>
        <fullName evidence="2">Uncharacterized protein</fullName>
    </submittedName>
</protein>
<feature type="region of interest" description="Disordered" evidence="1">
    <location>
        <begin position="1"/>
        <end position="22"/>
    </location>
</feature>
<reference evidence="2" key="1">
    <citation type="submission" date="2014-09" db="EMBL/GenBank/DDBJ databases">
        <authorList>
            <person name="Magalhaes I.L.F."/>
            <person name="Oliveira U."/>
            <person name="Santos F.R."/>
            <person name="Vidigal T.H.D.A."/>
            <person name="Brescovit A.D."/>
            <person name="Santos A.J."/>
        </authorList>
    </citation>
    <scope>NUCLEOTIDE SEQUENCE</scope>
    <source>
        <tissue evidence="2">Shoot tissue taken approximately 20 cm above the soil surface</tissue>
    </source>
</reference>